<reference evidence="1 2" key="1">
    <citation type="journal article" date="2022" name="bioRxiv">
        <title>Genomics of Preaxostyla Flagellates Illuminates Evolutionary Transitions and the Path Towards Mitochondrial Loss.</title>
        <authorList>
            <person name="Novak L.V.F."/>
            <person name="Treitli S.C."/>
            <person name="Pyrih J."/>
            <person name="Halakuc P."/>
            <person name="Pipaliya S.V."/>
            <person name="Vacek V."/>
            <person name="Brzon O."/>
            <person name="Soukal P."/>
            <person name="Eme L."/>
            <person name="Dacks J.B."/>
            <person name="Karnkowska A."/>
            <person name="Elias M."/>
            <person name="Hampl V."/>
        </authorList>
    </citation>
    <scope>NUCLEOTIDE SEQUENCE [LARGE SCALE GENOMIC DNA]</scope>
    <source>
        <strain evidence="1">NAU3</strain>
        <tissue evidence="1">Gut</tissue>
    </source>
</reference>
<dbReference type="Proteomes" id="UP001281761">
    <property type="component" value="Unassembled WGS sequence"/>
</dbReference>
<evidence type="ECO:0000313" key="1">
    <source>
        <dbReference type="EMBL" id="KAK2950109.1"/>
    </source>
</evidence>
<evidence type="ECO:0000313" key="2">
    <source>
        <dbReference type="Proteomes" id="UP001281761"/>
    </source>
</evidence>
<keyword evidence="2" id="KW-1185">Reference proteome</keyword>
<comment type="caution">
    <text evidence="1">The sequence shown here is derived from an EMBL/GenBank/DDBJ whole genome shotgun (WGS) entry which is preliminary data.</text>
</comment>
<gene>
    <name evidence="1" type="ORF">BLNAU_14911</name>
</gene>
<name>A0ABQ9XGY3_9EUKA</name>
<dbReference type="EMBL" id="JARBJD010000142">
    <property type="protein sequence ID" value="KAK2950109.1"/>
    <property type="molecule type" value="Genomic_DNA"/>
</dbReference>
<accession>A0ABQ9XGY3</accession>
<protein>
    <submittedName>
        <fullName evidence="1">Uncharacterized protein</fullName>
    </submittedName>
</protein>
<proteinExistence type="predicted"/>
<organism evidence="1 2">
    <name type="scientific">Blattamonas nauphoetae</name>
    <dbReference type="NCBI Taxonomy" id="2049346"/>
    <lineage>
        <taxon>Eukaryota</taxon>
        <taxon>Metamonada</taxon>
        <taxon>Preaxostyla</taxon>
        <taxon>Oxymonadida</taxon>
        <taxon>Blattamonas</taxon>
    </lineage>
</organism>
<sequence length="351" mass="40283">MMTLDTKTSPSTDSPCSDCIPFLNWRKSIRRQTTHDKAVVFQSLIATVKMQSVLDDSLEAKAVTFLRSVVLEDMDSVDAFLNTIASSTDEFSTDFVQSIVVLISTPSHLIISTTMKILEDLFSLSSLHVRLALVKADLIPRLIITLNPLSLSFVETGNIHVHLLKIIEISLLLSISDTVAHVANRDRNEQLAAHETVLKQVLAPCEPYFCYLCVNRYFIVDGEQSYNFLVLLTRLLRISPFYQPTMDFIVNMPVVLTIPSYLTFIKNDYSIWLFLCDKVNARREWNRPRGDQRQMENEVDRMLRMEGLEDVIEEKMQNSKNGYEGEFIISTSIVWNNMQGMNSREFDFRPF</sequence>